<gene>
    <name evidence="2" type="ORF">Pmani_017281</name>
</gene>
<evidence type="ECO:0000256" key="1">
    <source>
        <dbReference type="SAM" id="MobiDB-lite"/>
    </source>
</evidence>
<organism evidence="2 3">
    <name type="scientific">Petrolisthes manimaculis</name>
    <dbReference type="NCBI Taxonomy" id="1843537"/>
    <lineage>
        <taxon>Eukaryota</taxon>
        <taxon>Metazoa</taxon>
        <taxon>Ecdysozoa</taxon>
        <taxon>Arthropoda</taxon>
        <taxon>Crustacea</taxon>
        <taxon>Multicrustacea</taxon>
        <taxon>Malacostraca</taxon>
        <taxon>Eumalacostraca</taxon>
        <taxon>Eucarida</taxon>
        <taxon>Decapoda</taxon>
        <taxon>Pleocyemata</taxon>
        <taxon>Anomura</taxon>
        <taxon>Galatheoidea</taxon>
        <taxon>Porcellanidae</taxon>
        <taxon>Petrolisthes</taxon>
    </lineage>
</organism>
<proteinExistence type="predicted"/>
<accession>A0AAE1PMS3</accession>
<dbReference type="Proteomes" id="UP001292094">
    <property type="component" value="Unassembled WGS sequence"/>
</dbReference>
<dbReference type="AlphaFoldDB" id="A0AAE1PMS3"/>
<feature type="compositionally biased region" description="Basic residues" evidence="1">
    <location>
        <begin position="63"/>
        <end position="72"/>
    </location>
</feature>
<comment type="caution">
    <text evidence="2">The sequence shown here is derived from an EMBL/GenBank/DDBJ whole genome shotgun (WGS) entry which is preliminary data.</text>
</comment>
<feature type="compositionally biased region" description="Low complexity" evidence="1">
    <location>
        <begin position="33"/>
        <end position="44"/>
    </location>
</feature>
<reference evidence="2" key="1">
    <citation type="submission" date="2023-11" db="EMBL/GenBank/DDBJ databases">
        <title>Genome assemblies of two species of porcelain crab, Petrolisthes cinctipes and Petrolisthes manimaculis (Anomura: Porcellanidae).</title>
        <authorList>
            <person name="Angst P."/>
        </authorList>
    </citation>
    <scope>NUCLEOTIDE SEQUENCE</scope>
    <source>
        <strain evidence="2">PB745_02</strain>
        <tissue evidence="2">Gill</tissue>
    </source>
</reference>
<dbReference type="EMBL" id="JAWZYT010001545">
    <property type="protein sequence ID" value="KAK4311218.1"/>
    <property type="molecule type" value="Genomic_DNA"/>
</dbReference>
<evidence type="ECO:0000313" key="3">
    <source>
        <dbReference type="Proteomes" id="UP001292094"/>
    </source>
</evidence>
<protein>
    <submittedName>
        <fullName evidence="2">Uncharacterized protein</fullName>
    </submittedName>
</protein>
<sequence length="72" mass="8076">MGEETDQVYRVDWGKETKAVEVGNWQRNKVAASGSPSGSPRSRPTSLRDPQLVPVYSDELRTSHSRPHRKGI</sequence>
<keyword evidence="3" id="KW-1185">Reference proteome</keyword>
<name>A0AAE1PMS3_9EUCA</name>
<feature type="region of interest" description="Disordered" evidence="1">
    <location>
        <begin position="24"/>
        <end position="72"/>
    </location>
</feature>
<evidence type="ECO:0000313" key="2">
    <source>
        <dbReference type="EMBL" id="KAK4311218.1"/>
    </source>
</evidence>